<dbReference type="Gene3D" id="3.40.50.1820">
    <property type="entry name" value="alpha/beta hydrolase"/>
    <property type="match status" value="1"/>
</dbReference>
<gene>
    <name evidence="2" type="ORF">BN946_scf184980.g40</name>
</gene>
<dbReference type="OrthoDB" id="425534at2759"/>
<evidence type="ECO:0000313" key="2">
    <source>
        <dbReference type="EMBL" id="CDO72499.1"/>
    </source>
</evidence>
<accession>A0A060SJU7</accession>
<protein>
    <recommendedName>
        <fullName evidence="1">Peptidase S33 tripeptidyl aminopeptidase-like C-terminal domain-containing protein</fullName>
    </recommendedName>
</protein>
<dbReference type="InterPro" id="IPR029058">
    <property type="entry name" value="AB_hydrolase_fold"/>
</dbReference>
<dbReference type="InterPro" id="IPR013595">
    <property type="entry name" value="Pept_S33_TAP-like_C"/>
</dbReference>
<comment type="caution">
    <text evidence="2">The sequence shown here is derived from an EMBL/GenBank/DDBJ whole genome shotgun (WGS) entry which is preliminary data.</text>
</comment>
<evidence type="ECO:0000259" key="1">
    <source>
        <dbReference type="Pfam" id="PF08386"/>
    </source>
</evidence>
<dbReference type="HOGENOM" id="CLU_013364_5_1_1"/>
<dbReference type="Pfam" id="PF08386">
    <property type="entry name" value="Abhydrolase_4"/>
    <property type="match status" value="1"/>
</dbReference>
<reference evidence="2" key="1">
    <citation type="submission" date="2014-01" db="EMBL/GenBank/DDBJ databases">
        <title>The genome of the white-rot fungus Pycnoporus cinnabarinus: a basidiomycete model with a versatile arsenal for lignocellulosic biomass breakdown.</title>
        <authorList>
            <person name="Levasseur A."/>
            <person name="Lomascolo A."/>
            <person name="Ruiz-Duenas F.J."/>
            <person name="Uzan E."/>
            <person name="Piumi F."/>
            <person name="Kues U."/>
            <person name="Ram A.F.J."/>
            <person name="Murat C."/>
            <person name="Haon M."/>
            <person name="Benoit I."/>
            <person name="Arfi Y."/>
            <person name="Chevret D."/>
            <person name="Drula E."/>
            <person name="Kwon M.J."/>
            <person name="Gouret P."/>
            <person name="Lesage-Meessen L."/>
            <person name="Lombard V."/>
            <person name="Mariette J."/>
            <person name="Noirot C."/>
            <person name="Park J."/>
            <person name="Patyshakuliyeva A."/>
            <person name="Wieneger R.A.B."/>
            <person name="Wosten H.A.B."/>
            <person name="Martin F."/>
            <person name="Coutinho P.M."/>
            <person name="de Vries R."/>
            <person name="Martinez A.T."/>
            <person name="Klopp C."/>
            <person name="Pontarotti P."/>
            <person name="Henrissat B."/>
            <person name="Record E."/>
        </authorList>
    </citation>
    <scope>NUCLEOTIDE SEQUENCE [LARGE SCALE GENOMIC DNA]</scope>
    <source>
        <strain evidence="2">BRFM137</strain>
    </source>
</reference>
<keyword evidence="3" id="KW-1185">Reference proteome</keyword>
<feature type="domain" description="Peptidase S33 tripeptidyl aminopeptidase-like C-terminal" evidence="1">
    <location>
        <begin position="168"/>
        <end position="259"/>
    </location>
</feature>
<dbReference type="AlphaFoldDB" id="A0A060SJU7"/>
<organism evidence="2 3">
    <name type="scientific">Pycnoporus cinnabarinus</name>
    <name type="common">Cinnabar-red polypore</name>
    <name type="synonym">Trametes cinnabarina</name>
    <dbReference type="NCBI Taxonomy" id="5643"/>
    <lineage>
        <taxon>Eukaryota</taxon>
        <taxon>Fungi</taxon>
        <taxon>Dikarya</taxon>
        <taxon>Basidiomycota</taxon>
        <taxon>Agaricomycotina</taxon>
        <taxon>Agaricomycetes</taxon>
        <taxon>Polyporales</taxon>
        <taxon>Polyporaceae</taxon>
        <taxon>Trametes</taxon>
    </lineage>
</organism>
<dbReference type="Proteomes" id="UP000029665">
    <property type="component" value="Unassembled WGS sequence"/>
</dbReference>
<evidence type="ECO:0000313" key="3">
    <source>
        <dbReference type="Proteomes" id="UP000029665"/>
    </source>
</evidence>
<name>A0A060SJU7_PYCCI</name>
<proteinExistence type="predicted"/>
<dbReference type="OMA" id="ECANAGP"/>
<dbReference type="EMBL" id="CCBP010000113">
    <property type="protein sequence ID" value="CDO72499.1"/>
    <property type="molecule type" value="Genomic_DNA"/>
</dbReference>
<dbReference type="SUPFAM" id="SSF53474">
    <property type="entry name" value="alpha/beta-Hydrolases"/>
    <property type="match status" value="1"/>
</dbReference>
<dbReference type="STRING" id="5643.A0A060SJU7"/>
<sequence length="289" mass="31521">MVALADALQGLGTPLNYWGLSYSTMVGAWFMNMFPDRVGNVILDGVLDATSVATKQSYQTVHDHPSASNVTMLMLRAAVYSGLYQPQSWATLANNTLFSDIDSVLHINATQQTRRTLAKRATFSAANSYTEPAVVCADSVDADTSLSMKDIFDEIVNVTRTVSPSLVGAFWPIPWHRCLYWPVRAVERYQGPFDRTLANRVLVIGNAYDNATPFFEAEHTADVLGDQAALVKQNGFGYSTCTANIIRGYLANGTLPADHLTVCEVDDFVELFPGVRSASVTVDNAGFKA</sequence>